<dbReference type="Gene3D" id="3.40.50.12090">
    <property type="match status" value="2"/>
</dbReference>
<sequence>MRTRSRLPLLALAAPSAALAAALAAPSAALAAAPLPVPADTPGTTPKEGVPYVFEGLLRVFGANRYETAAAASRGSFTAGPGGAVFIASGATAADALAAGPAAAAADAPLLLTAPTALPPATAAELARLAPATVHVVGGRSAVSDDVLAEIATAAPAAVVVRIAGPNRYATATEVAETFFPDADAAVLSRGDDFPDALSGGATAAAQGIPLLLTRPAALPPATTAWLREHPLQRATVVGGTAAVTEETAAALAEHVVGAGGVTRLAGTDRYSTAATVAAAGFADATTVVLATGDDFPDALAAVPVAAVNDAPLLLLPKTCTPVAVVERIADLRIERTVVLGGPSAVPNEALATVCP</sequence>
<dbReference type="PANTHER" id="PTHR30032">
    <property type="entry name" value="N-ACETYLMURAMOYL-L-ALANINE AMIDASE-RELATED"/>
    <property type="match status" value="1"/>
</dbReference>
<proteinExistence type="predicted"/>
<dbReference type="EMBL" id="BAABIL010000108">
    <property type="protein sequence ID" value="GAA4968460.1"/>
    <property type="molecule type" value="Genomic_DNA"/>
</dbReference>
<evidence type="ECO:0008006" key="4">
    <source>
        <dbReference type="Google" id="ProtNLM"/>
    </source>
</evidence>
<name>A0ABP9HDX6_9ACTN</name>
<feature type="signal peptide" evidence="1">
    <location>
        <begin position="1"/>
        <end position="20"/>
    </location>
</feature>
<keyword evidence="3" id="KW-1185">Reference proteome</keyword>
<dbReference type="InterPro" id="IPR007253">
    <property type="entry name" value="Cell_wall-bd_2"/>
</dbReference>
<keyword evidence="1" id="KW-0732">Signal</keyword>
<protein>
    <recommendedName>
        <fullName evidence="4">Cell wall binding repeat protein</fullName>
    </recommendedName>
</protein>
<dbReference type="PANTHER" id="PTHR30032:SF8">
    <property type="entry name" value="GERMINATION-SPECIFIC N-ACETYLMURAMOYL-L-ALANINE AMIDASE"/>
    <property type="match status" value="1"/>
</dbReference>
<dbReference type="Pfam" id="PF04122">
    <property type="entry name" value="CW_binding_2"/>
    <property type="match status" value="3"/>
</dbReference>
<feature type="chain" id="PRO_5047319953" description="Cell wall binding repeat protein" evidence="1">
    <location>
        <begin position="21"/>
        <end position="356"/>
    </location>
</feature>
<organism evidence="2 3">
    <name type="scientific">Kineococcus glutinatus</name>
    <dbReference type="NCBI Taxonomy" id="1070872"/>
    <lineage>
        <taxon>Bacteria</taxon>
        <taxon>Bacillati</taxon>
        <taxon>Actinomycetota</taxon>
        <taxon>Actinomycetes</taxon>
        <taxon>Kineosporiales</taxon>
        <taxon>Kineosporiaceae</taxon>
        <taxon>Kineococcus</taxon>
    </lineage>
</organism>
<dbReference type="Proteomes" id="UP001501195">
    <property type="component" value="Unassembled WGS sequence"/>
</dbReference>
<evidence type="ECO:0000256" key="1">
    <source>
        <dbReference type="SAM" id="SignalP"/>
    </source>
</evidence>
<dbReference type="InterPro" id="IPR051922">
    <property type="entry name" value="Bact_Sporulation_Assoc"/>
</dbReference>
<reference evidence="3" key="1">
    <citation type="journal article" date="2019" name="Int. J. Syst. Evol. Microbiol.">
        <title>The Global Catalogue of Microorganisms (GCM) 10K type strain sequencing project: providing services to taxonomists for standard genome sequencing and annotation.</title>
        <authorList>
            <consortium name="The Broad Institute Genomics Platform"/>
            <consortium name="The Broad Institute Genome Sequencing Center for Infectious Disease"/>
            <person name="Wu L."/>
            <person name="Ma J."/>
        </authorList>
    </citation>
    <scope>NUCLEOTIDE SEQUENCE [LARGE SCALE GENOMIC DNA]</scope>
    <source>
        <strain evidence="3">JCM 18126</strain>
    </source>
</reference>
<accession>A0ABP9HDX6</accession>
<comment type="caution">
    <text evidence="2">The sequence shown here is derived from an EMBL/GenBank/DDBJ whole genome shotgun (WGS) entry which is preliminary data.</text>
</comment>
<evidence type="ECO:0000313" key="2">
    <source>
        <dbReference type="EMBL" id="GAA4968460.1"/>
    </source>
</evidence>
<evidence type="ECO:0000313" key="3">
    <source>
        <dbReference type="Proteomes" id="UP001501195"/>
    </source>
</evidence>
<gene>
    <name evidence="2" type="ORF">GCM10023225_08450</name>
</gene>